<evidence type="ECO:0000256" key="8">
    <source>
        <dbReference type="ARBA" id="ARBA00023136"/>
    </source>
</evidence>
<comment type="similarity">
    <text evidence="15">Belongs to the ligand-gated ion channel (TC 1.A.9) family.</text>
</comment>
<gene>
    <name evidence="20" type="primary">LOC109487560</name>
</gene>
<evidence type="ECO:0000313" key="20">
    <source>
        <dbReference type="RefSeq" id="XP_019647127.1"/>
    </source>
</evidence>
<organism evidence="19 20">
    <name type="scientific">Branchiostoma belcheri</name>
    <name type="common">Amphioxus</name>
    <dbReference type="NCBI Taxonomy" id="7741"/>
    <lineage>
        <taxon>Eukaryota</taxon>
        <taxon>Metazoa</taxon>
        <taxon>Chordata</taxon>
        <taxon>Cephalochordata</taxon>
        <taxon>Leptocardii</taxon>
        <taxon>Amphioxiformes</taxon>
        <taxon>Branchiostomatidae</taxon>
        <taxon>Branchiostoma</taxon>
    </lineage>
</organism>
<dbReference type="FunFam" id="2.70.170.10:FF:000030">
    <property type="entry name" value="AcetylCholine Receptor"/>
    <property type="match status" value="1"/>
</dbReference>
<dbReference type="PRINTS" id="PR00254">
    <property type="entry name" value="NICOTINICR"/>
</dbReference>
<dbReference type="KEGG" id="bbel:109487560"/>
<keyword evidence="11" id="KW-0325">Glycoprotein</keyword>
<evidence type="ECO:0000256" key="15">
    <source>
        <dbReference type="RuleBase" id="RU000687"/>
    </source>
</evidence>
<dbReference type="InterPro" id="IPR038050">
    <property type="entry name" value="Neuro_actylchol_rec"/>
</dbReference>
<dbReference type="PROSITE" id="PS00236">
    <property type="entry name" value="NEUROTR_ION_CHANNEL"/>
    <property type="match status" value="1"/>
</dbReference>
<feature type="domain" description="Neurotransmitter-gated ion-channel ligand-binding" evidence="17">
    <location>
        <begin position="61"/>
        <end position="265"/>
    </location>
</feature>
<keyword evidence="3 15" id="KW-0812">Transmembrane</keyword>
<dbReference type="InterPro" id="IPR018000">
    <property type="entry name" value="Neurotransmitter_ion_chnl_CS"/>
</dbReference>
<evidence type="ECO:0000256" key="12">
    <source>
        <dbReference type="ARBA" id="ARBA00023286"/>
    </source>
</evidence>
<dbReference type="CDD" id="cd19051">
    <property type="entry name" value="LGIC_TM_cation"/>
    <property type="match status" value="1"/>
</dbReference>
<evidence type="ECO:0000256" key="7">
    <source>
        <dbReference type="ARBA" id="ARBA00023065"/>
    </source>
</evidence>
<dbReference type="Proteomes" id="UP000515135">
    <property type="component" value="Unplaced"/>
</dbReference>
<dbReference type="SUPFAM" id="SSF90112">
    <property type="entry name" value="Neurotransmitter-gated ion-channel transmembrane pore"/>
    <property type="match status" value="1"/>
</dbReference>
<feature type="region of interest" description="Disordered" evidence="16">
    <location>
        <begin position="392"/>
        <end position="411"/>
    </location>
</feature>
<evidence type="ECO:0000256" key="6">
    <source>
        <dbReference type="ARBA" id="ARBA00023018"/>
    </source>
</evidence>
<dbReference type="AlphaFoldDB" id="A0A6P5AVL5"/>
<dbReference type="Pfam" id="PF02931">
    <property type="entry name" value="Neur_chan_LBD"/>
    <property type="match status" value="1"/>
</dbReference>
<feature type="transmembrane region" description="Helical" evidence="15">
    <location>
        <begin position="267"/>
        <end position="292"/>
    </location>
</feature>
<evidence type="ECO:0000256" key="10">
    <source>
        <dbReference type="ARBA" id="ARBA00023170"/>
    </source>
</evidence>
<feature type="transmembrane region" description="Helical" evidence="15">
    <location>
        <begin position="464"/>
        <end position="484"/>
    </location>
</feature>
<dbReference type="InterPro" id="IPR006202">
    <property type="entry name" value="Neur_chan_lig-bd"/>
</dbReference>
<feature type="transmembrane region" description="Helical" evidence="15">
    <location>
        <begin position="331"/>
        <end position="353"/>
    </location>
</feature>
<dbReference type="Pfam" id="PF02932">
    <property type="entry name" value="Neur_chan_memb"/>
    <property type="match status" value="1"/>
</dbReference>
<name>A0A6P5AVL5_BRABE</name>
<dbReference type="InterPro" id="IPR006201">
    <property type="entry name" value="Neur_channel"/>
</dbReference>
<dbReference type="FunFam" id="1.20.58.390:FF:000009">
    <property type="entry name" value="Cholinergic receptor nicotinic alpha 9 subunit"/>
    <property type="match status" value="1"/>
</dbReference>
<sequence length="485" mass="55619">MLMWMSARRGSQQWKPRGHRRRKMRRARAKMNQCLPCFIVTAVIMGFFCQGVDSASGEFARKLLSDLFQNYTSSIRPVRNTSRPITVTFGVALAQIIDMDERNQILTAYLWLRQNWVDEFLQWDPADYDGLESLRVPSRMLWTPDIVLYNNADDDFSSRMETNVALDFTGHIYWDSPAITKSSCEVDVSFFPFDRQKCRLTFGSWTYSGGQIDVLNESFTGDLTDYVRNAEWELVGMPTRRNLIVYGCCPEPFPDVTFTIMLERKSLYYIFNLILPCMLISMLAPMSFYLPADSGEKVSLGITVLLALTVFQLVVAEALPPSENIPLIGKYYIASMTLMSLSTGMSCFVMNIHHCGPEARPVPRWMRWLILKWLAQILLFRDLSIPCCKNDKPKCRASPRTSRSGSHHDCDNNTASCAHARERACSLDKIEKEVRYVTDRLRKKDKENMVAAEWQRVAKVVDRLFLWLSLLTAIAVSLLILGSYV</sequence>
<keyword evidence="4" id="KW-0732">Signal</keyword>
<dbReference type="PRINTS" id="PR00252">
    <property type="entry name" value="NRIONCHANNEL"/>
</dbReference>
<evidence type="ECO:0000256" key="16">
    <source>
        <dbReference type="SAM" id="MobiDB-lite"/>
    </source>
</evidence>
<dbReference type="RefSeq" id="XP_019647127.1">
    <property type="nucleotide sequence ID" value="XM_019791568.1"/>
</dbReference>
<feature type="transmembrane region" description="Helical" evidence="15">
    <location>
        <begin position="298"/>
        <end position="319"/>
    </location>
</feature>
<feature type="domain" description="Neurotransmitter-gated ion-channel transmembrane" evidence="18">
    <location>
        <begin position="273"/>
        <end position="480"/>
    </location>
</feature>
<dbReference type="GO" id="GO:0045211">
    <property type="term" value="C:postsynaptic membrane"/>
    <property type="evidence" value="ECO:0007669"/>
    <property type="project" value="InterPro"/>
</dbReference>
<dbReference type="GO" id="GO:0004888">
    <property type="term" value="F:transmembrane signaling receptor activity"/>
    <property type="evidence" value="ECO:0007669"/>
    <property type="project" value="InterPro"/>
</dbReference>
<evidence type="ECO:0000256" key="13">
    <source>
        <dbReference type="ARBA" id="ARBA00023303"/>
    </source>
</evidence>
<keyword evidence="10" id="KW-0675">Receptor</keyword>
<evidence type="ECO:0000256" key="2">
    <source>
        <dbReference type="ARBA" id="ARBA00022475"/>
    </source>
</evidence>
<protein>
    <submittedName>
        <fullName evidence="20">Neuronal acetylcholine receptor subunit alpha-10-like</fullName>
    </submittedName>
</protein>
<dbReference type="PANTHER" id="PTHR18945">
    <property type="entry name" value="NEUROTRANSMITTER GATED ION CHANNEL"/>
    <property type="match status" value="1"/>
</dbReference>
<dbReference type="SUPFAM" id="SSF63712">
    <property type="entry name" value="Nicotinic receptor ligand binding domain-like"/>
    <property type="match status" value="1"/>
</dbReference>
<dbReference type="InterPro" id="IPR002394">
    <property type="entry name" value="Nicotinic_acetylcholine_rcpt"/>
</dbReference>
<dbReference type="InterPro" id="IPR036734">
    <property type="entry name" value="Neur_chan_lig-bd_sf"/>
</dbReference>
<evidence type="ECO:0000256" key="9">
    <source>
        <dbReference type="ARBA" id="ARBA00023157"/>
    </source>
</evidence>
<keyword evidence="8 15" id="KW-0472">Membrane</keyword>
<evidence type="ECO:0000256" key="4">
    <source>
        <dbReference type="ARBA" id="ARBA00022729"/>
    </source>
</evidence>
<dbReference type="GO" id="GO:0022848">
    <property type="term" value="F:acetylcholine-gated monoatomic cation-selective channel activity"/>
    <property type="evidence" value="ECO:0007669"/>
    <property type="project" value="InterPro"/>
</dbReference>
<keyword evidence="19" id="KW-1185">Reference proteome</keyword>
<comment type="subcellular location">
    <subcellularLocation>
        <location evidence="14">Synaptic cell membrane</location>
        <topology evidence="14">Multi-pass membrane protein</topology>
    </subcellularLocation>
</comment>
<keyword evidence="6" id="KW-0770">Synapse</keyword>
<evidence type="ECO:0000256" key="1">
    <source>
        <dbReference type="ARBA" id="ARBA00022448"/>
    </source>
</evidence>
<keyword evidence="2" id="KW-1003">Cell membrane</keyword>
<evidence type="ECO:0000313" key="19">
    <source>
        <dbReference type="Proteomes" id="UP000515135"/>
    </source>
</evidence>
<dbReference type="NCBIfam" id="TIGR00860">
    <property type="entry name" value="LIC"/>
    <property type="match status" value="1"/>
</dbReference>
<dbReference type="InterPro" id="IPR006029">
    <property type="entry name" value="Neurotrans-gated_channel_TM"/>
</dbReference>
<evidence type="ECO:0000256" key="3">
    <source>
        <dbReference type="ARBA" id="ARBA00022692"/>
    </source>
</evidence>
<evidence type="ECO:0000259" key="17">
    <source>
        <dbReference type="Pfam" id="PF02931"/>
    </source>
</evidence>
<evidence type="ECO:0000259" key="18">
    <source>
        <dbReference type="Pfam" id="PF02932"/>
    </source>
</evidence>
<keyword evidence="5 15" id="KW-1133">Transmembrane helix</keyword>
<accession>A0A6P5AVL5</accession>
<keyword evidence="12" id="KW-1071">Ligand-gated ion channel</keyword>
<dbReference type="Gene3D" id="1.20.58.390">
    <property type="entry name" value="Neurotransmitter-gated ion-channel transmembrane domain"/>
    <property type="match status" value="2"/>
</dbReference>
<dbReference type="GeneID" id="109487560"/>
<keyword evidence="9" id="KW-1015">Disulfide bond</keyword>
<dbReference type="Gene3D" id="2.70.170.10">
    <property type="entry name" value="Neurotransmitter-gated ion-channel ligand-binding domain"/>
    <property type="match status" value="1"/>
</dbReference>
<reference evidence="20" key="1">
    <citation type="submission" date="2025-08" db="UniProtKB">
        <authorList>
            <consortium name="RefSeq"/>
        </authorList>
    </citation>
    <scope>IDENTIFICATION</scope>
    <source>
        <tissue evidence="20">Gonad</tissue>
    </source>
</reference>
<keyword evidence="7 15" id="KW-0406">Ion transport</keyword>
<keyword evidence="1 15" id="KW-0813">Transport</keyword>
<dbReference type="InterPro" id="IPR036719">
    <property type="entry name" value="Neuro-gated_channel_TM_sf"/>
</dbReference>
<dbReference type="OrthoDB" id="5975154at2759"/>
<evidence type="ECO:0000256" key="11">
    <source>
        <dbReference type="ARBA" id="ARBA00023180"/>
    </source>
</evidence>
<evidence type="ECO:0000256" key="14">
    <source>
        <dbReference type="ARBA" id="ARBA00034099"/>
    </source>
</evidence>
<evidence type="ECO:0000256" key="5">
    <source>
        <dbReference type="ARBA" id="ARBA00022989"/>
    </source>
</evidence>
<keyword evidence="13 15" id="KW-0407">Ion channel</keyword>
<proteinExistence type="inferred from homology"/>